<evidence type="ECO:0000313" key="5">
    <source>
        <dbReference type="Proteomes" id="UP000198949"/>
    </source>
</evidence>
<keyword evidence="2" id="KW-0812">Transmembrane</keyword>
<evidence type="ECO:0000313" key="4">
    <source>
        <dbReference type="EMBL" id="SDD15114.1"/>
    </source>
</evidence>
<protein>
    <recommendedName>
        <fullName evidence="3">DUF4190 domain-containing protein</fullName>
    </recommendedName>
</protein>
<feature type="transmembrane region" description="Helical" evidence="2">
    <location>
        <begin position="44"/>
        <end position="70"/>
    </location>
</feature>
<dbReference type="AlphaFoldDB" id="A0A1G6SEN2"/>
<evidence type="ECO:0000259" key="3">
    <source>
        <dbReference type="Pfam" id="PF13828"/>
    </source>
</evidence>
<evidence type="ECO:0000256" key="2">
    <source>
        <dbReference type="SAM" id="Phobius"/>
    </source>
</evidence>
<feature type="transmembrane region" description="Helical" evidence="2">
    <location>
        <begin position="91"/>
        <end position="114"/>
    </location>
</feature>
<dbReference type="OrthoDB" id="4374883at2"/>
<accession>A0A1G6SEN2</accession>
<organism evidence="4 5">
    <name type="scientific">Glycomyces harbinensis</name>
    <dbReference type="NCBI Taxonomy" id="58114"/>
    <lineage>
        <taxon>Bacteria</taxon>
        <taxon>Bacillati</taxon>
        <taxon>Actinomycetota</taxon>
        <taxon>Actinomycetes</taxon>
        <taxon>Glycomycetales</taxon>
        <taxon>Glycomycetaceae</taxon>
        <taxon>Glycomyces</taxon>
    </lineage>
</organism>
<reference evidence="5" key="1">
    <citation type="submission" date="2016-10" db="EMBL/GenBank/DDBJ databases">
        <authorList>
            <person name="Varghese N."/>
            <person name="Submissions S."/>
        </authorList>
    </citation>
    <scope>NUCLEOTIDE SEQUENCE [LARGE SCALE GENOMIC DNA]</scope>
    <source>
        <strain evidence="5">CGMCC 4.3516</strain>
    </source>
</reference>
<keyword evidence="2" id="KW-1133">Transmembrane helix</keyword>
<feature type="region of interest" description="Disordered" evidence="1">
    <location>
        <begin position="1"/>
        <end position="22"/>
    </location>
</feature>
<name>A0A1G6SEN2_9ACTN</name>
<dbReference type="RefSeq" id="WP_091028841.1">
    <property type="nucleotide sequence ID" value="NZ_FNAD01000002.1"/>
</dbReference>
<evidence type="ECO:0000256" key="1">
    <source>
        <dbReference type="SAM" id="MobiDB-lite"/>
    </source>
</evidence>
<dbReference type="Pfam" id="PF13828">
    <property type="entry name" value="DUF4190"/>
    <property type="match status" value="1"/>
</dbReference>
<gene>
    <name evidence="4" type="ORF">SAMN05216270_10248</name>
</gene>
<proteinExistence type="predicted"/>
<sequence length="146" mass="15919">MSTPDPNYQEPQPQQQYPPPPQPPYGVYPPYGYQYTPPRPTNGLAIAAMIMGIVGVCNPISILGLIFGMVSKRQIAERGEQGEGFATAGIVLGWIGVASVVFWAIYFIFIIGIFTTAVNEIDDWPTDFPTTDDPTWAIELIGALLA</sequence>
<feature type="domain" description="DUF4190" evidence="3">
    <location>
        <begin position="44"/>
        <end position="101"/>
    </location>
</feature>
<keyword evidence="5" id="KW-1185">Reference proteome</keyword>
<feature type="compositionally biased region" description="Low complexity" evidence="1">
    <location>
        <begin position="1"/>
        <end position="15"/>
    </location>
</feature>
<dbReference type="EMBL" id="FNAD01000002">
    <property type="protein sequence ID" value="SDD15114.1"/>
    <property type="molecule type" value="Genomic_DNA"/>
</dbReference>
<dbReference type="InterPro" id="IPR025241">
    <property type="entry name" value="DUF4190"/>
</dbReference>
<keyword evidence="2" id="KW-0472">Membrane</keyword>
<dbReference type="STRING" id="58114.SAMN05216270_10248"/>
<dbReference type="Proteomes" id="UP000198949">
    <property type="component" value="Unassembled WGS sequence"/>
</dbReference>